<name>A0AAP7DER0_9VIBR</name>
<dbReference type="Proteomes" id="UP000576645">
    <property type="component" value="Unassembled WGS sequence"/>
</dbReference>
<dbReference type="EMBL" id="VTXP01000015">
    <property type="protein sequence ID" value="NOJ25239.1"/>
    <property type="molecule type" value="Genomic_DNA"/>
</dbReference>
<sequence length="115" mass="13401">MGMYDDLDISRNTTVVPEKFRRRGFQTKDLDGDLSHYRVDDNGLLLKVIKPIGQPEKLFHSKNLNQDIEVYSYNESIILQVRNGEVTGFDTEAFEATFWDGQDPIWEEFLQPKES</sequence>
<evidence type="ECO:0000313" key="1">
    <source>
        <dbReference type="EMBL" id="NOJ25239.1"/>
    </source>
</evidence>
<gene>
    <name evidence="1" type="ORF">F0238_21170</name>
</gene>
<reference evidence="1 2" key="1">
    <citation type="submission" date="2019-09" db="EMBL/GenBank/DDBJ databases">
        <title>Draft genome sequencing and comparative genomics of hatchery-associated Vibrios.</title>
        <authorList>
            <person name="Kehlet-Delgado H."/>
            <person name="Mueller R.S."/>
        </authorList>
    </citation>
    <scope>NUCLEOTIDE SEQUENCE [LARGE SCALE GENOMIC DNA]</scope>
    <source>
        <strain evidence="1 2">09-121-3</strain>
    </source>
</reference>
<dbReference type="AlphaFoldDB" id="A0AAP7DER0"/>
<proteinExistence type="predicted"/>
<accession>A0AAP7DER0</accession>
<evidence type="ECO:0000313" key="2">
    <source>
        <dbReference type="Proteomes" id="UP000576645"/>
    </source>
</evidence>
<organism evidence="1 2">
    <name type="scientific">Vibrio coralliilyticus</name>
    <dbReference type="NCBI Taxonomy" id="190893"/>
    <lineage>
        <taxon>Bacteria</taxon>
        <taxon>Pseudomonadati</taxon>
        <taxon>Pseudomonadota</taxon>
        <taxon>Gammaproteobacteria</taxon>
        <taxon>Vibrionales</taxon>
        <taxon>Vibrionaceae</taxon>
        <taxon>Vibrio</taxon>
    </lineage>
</organism>
<protein>
    <submittedName>
        <fullName evidence="1">Uncharacterized protein</fullName>
    </submittedName>
</protein>
<dbReference type="RefSeq" id="WP_171353737.1">
    <property type="nucleotide sequence ID" value="NZ_VTXP01000015.1"/>
</dbReference>
<comment type="caution">
    <text evidence="1">The sequence shown here is derived from an EMBL/GenBank/DDBJ whole genome shotgun (WGS) entry which is preliminary data.</text>
</comment>